<evidence type="ECO:0000313" key="3">
    <source>
        <dbReference type="Proteomes" id="UP001161325"/>
    </source>
</evidence>
<evidence type="ECO:0000256" key="1">
    <source>
        <dbReference type="SAM" id="SignalP"/>
    </source>
</evidence>
<reference evidence="2" key="1">
    <citation type="submission" date="2022-08" db="EMBL/GenBank/DDBJ databases">
        <title>Draft genome sequencing of Roseisolibacter agri AW1220.</title>
        <authorList>
            <person name="Tobiishi Y."/>
            <person name="Tonouchi A."/>
        </authorList>
    </citation>
    <scope>NUCLEOTIDE SEQUENCE</scope>
    <source>
        <strain evidence="2">AW1220</strain>
    </source>
</reference>
<gene>
    <name evidence="2" type="ORF">rosag_50260</name>
</gene>
<protein>
    <recommendedName>
        <fullName evidence="4">Bacterial surface antigen (D15) domain-containing protein</fullName>
    </recommendedName>
</protein>
<feature type="chain" id="PRO_5041307743" description="Bacterial surface antigen (D15) domain-containing protein" evidence="1">
    <location>
        <begin position="26"/>
        <end position="606"/>
    </location>
</feature>
<accession>A0AA37VD62</accession>
<proteinExistence type="predicted"/>
<dbReference type="RefSeq" id="WP_284352910.1">
    <property type="nucleotide sequence ID" value="NZ_BRXS01000011.1"/>
</dbReference>
<keyword evidence="1" id="KW-0732">Signal</keyword>
<comment type="caution">
    <text evidence="2">The sequence shown here is derived from an EMBL/GenBank/DDBJ whole genome shotgun (WGS) entry which is preliminary data.</text>
</comment>
<evidence type="ECO:0008006" key="4">
    <source>
        <dbReference type="Google" id="ProtNLM"/>
    </source>
</evidence>
<keyword evidence="3" id="KW-1185">Reference proteome</keyword>
<evidence type="ECO:0000313" key="2">
    <source>
        <dbReference type="EMBL" id="GLC28513.1"/>
    </source>
</evidence>
<dbReference type="Gene3D" id="2.40.160.50">
    <property type="entry name" value="membrane protein fhac: a member of the omp85/tpsb transporter family"/>
    <property type="match status" value="1"/>
</dbReference>
<dbReference type="Proteomes" id="UP001161325">
    <property type="component" value="Unassembled WGS sequence"/>
</dbReference>
<name>A0AA37VD62_9BACT</name>
<dbReference type="AlphaFoldDB" id="A0AA37VD62"/>
<organism evidence="2 3">
    <name type="scientific">Roseisolibacter agri</name>
    <dbReference type="NCBI Taxonomy" id="2014610"/>
    <lineage>
        <taxon>Bacteria</taxon>
        <taxon>Pseudomonadati</taxon>
        <taxon>Gemmatimonadota</taxon>
        <taxon>Gemmatimonadia</taxon>
        <taxon>Gemmatimonadales</taxon>
        <taxon>Gemmatimonadaceae</taxon>
        <taxon>Roseisolibacter</taxon>
    </lineage>
</organism>
<dbReference type="EMBL" id="BRXS01000011">
    <property type="protein sequence ID" value="GLC28513.1"/>
    <property type="molecule type" value="Genomic_DNA"/>
</dbReference>
<feature type="signal peptide" evidence="1">
    <location>
        <begin position="1"/>
        <end position="25"/>
    </location>
</feature>
<sequence length="606" mass="66055">MLARLTFRVAAAALLGLAMPAAAGAQPTRRDTSNAPTLPREVARDAAARFNAPATTRVFGAYDVPAGRTVAGDVAVLDGPVTVGGHITGRLTVINADLTLRPGARVDGDVFVVGGVVDGRLDADLRGDYQSFRQPLQYTRTDDRLTPVLSEDEQGTWWRWRRTTVGPRRRTTTGLTLSSGRTYNRVEGLPIHFGPSLEHDFGSGGVLIEALGIFRTAEQFSWDSANVGHLVRAELRLGQGLELRAGGRLFDQVAPVEDWQLGPAETGLAAFFLRRDFRDYFGRHGGAAYVSAFAGPDASVTVSLSDERWVSRGARDVFTLFRNNATWRPNPAADEGRVHVLTTALRIDTRNDVDRPWAGWYVAADYERGRGEFTSLAATSASLLPPALNVPIGELGRRDLTPGRREYGRGFVDVRRYNRLTPDAQLNFRVALGGWLHGDPLPMQRRLSLTGPGALPGFDFRQPALIGSARSDVGQCSLGAEPPGSPAQCERMALLQAEYRGDIRVKLFGDDDEGRVRRRAWRTEASWVVFADAGRGWLVGPRDAGEVVYPRGRVPAVGSFLTDLGAGLDFGHNRTNDLGSFGIYVAKAVSRPSPGANVFVRIRRRF</sequence>